<dbReference type="AlphaFoldDB" id="A0A1J7IQS9"/>
<name>A0A1J7IQS9_9PEZI</name>
<feature type="compositionally biased region" description="Basic and acidic residues" evidence="1">
    <location>
        <begin position="187"/>
        <end position="202"/>
    </location>
</feature>
<dbReference type="OrthoDB" id="5226911at2759"/>
<sequence length="321" mass="35684">MAFGNSVDTLIEVYSNCISLLKAFKCRGEGGASRRDEHNRRQVQLRKSLRSDRERVQRAYSSAVSETGSRFERGDDHARSALSRVLNKLKAAITNILRSASKHQQPALDYESLMLLSNASRSETLRTFDQLSRRLGSTSSRLTVVTTSTSPKRRSGHSSSGSTASSKNNNSSRKDGPSARKTTTPRQDARESKGAGNREVRKEKKSKSTSAPAPQHKPSPGVKKLSTAETVPPLRSRTPARQSPTQTAVPNRLSLASIATDSTKLGEIPERKWSSRHTRPRNSDSTLDDSEYYNVTPVFPLKPYESPVKERRFLGLFRRRS</sequence>
<dbReference type="STRING" id="1408157.A0A1J7IQS9"/>
<gene>
    <name evidence="2" type="ORF">CONLIGDRAFT_680793</name>
</gene>
<dbReference type="Proteomes" id="UP000182658">
    <property type="component" value="Unassembled WGS sequence"/>
</dbReference>
<dbReference type="InParanoid" id="A0A1J7IQS9"/>
<evidence type="ECO:0000313" key="2">
    <source>
        <dbReference type="EMBL" id="OIW29999.1"/>
    </source>
</evidence>
<keyword evidence="3" id="KW-1185">Reference proteome</keyword>
<feature type="compositionally biased region" description="Low complexity" evidence="1">
    <location>
        <begin position="136"/>
        <end position="150"/>
    </location>
</feature>
<feature type="compositionally biased region" description="Low complexity" evidence="1">
    <location>
        <begin position="157"/>
        <end position="171"/>
    </location>
</feature>
<feature type="compositionally biased region" description="Polar residues" evidence="1">
    <location>
        <begin position="239"/>
        <end position="249"/>
    </location>
</feature>
<organism evidence="2 3">
    <name type="scientific">Coniochaeta ligniaria NRRL 30616</name>
    <dbReference type="NCBI Taxonomy" id="1408157"/>
    <lineage>
        <taxon>Eukaryota</taxon>
        <taxon>Fungi</taxon>
        <taxon>Dikarya</taxon>
        <taxon>Ascomycota</taxon>
        <taxon>Pezizomycotina</taxon>
        <taxon>Sordariomycetes</taxon>
        <taxon>Sordariomycetidae</taxon>
        <taxon>Coniochaetales</taxon>
        <taxon>Coniochaetaceae</taxon>
        <taxon>Coniochaeta</taxon>
    </lineage>
</organism>
<reference evidence="2 3" key="1">
    <citation type="submission" date="2016-10" db="EMBL/GenBank/DDBJ databases">
        <title>Draft genome sequence of Coniochaeta ligniaria NRRL30616, a lignocellulolytic fungus for bioabatement of inhibitors in plant biomass hydrolysates.</title>
        <authorList>
            <consortium name="DOE Joint Genome Institute"/>
            <person name="Jimenez D.J."/>
            <person name="Hector R.E."/>
            <person name="Riley R."/>
            <person name="Sun H."/>
            <person name="Grigoriev I.V."/>
            <person name="Van Elsas J.D."/>
            <person name="Nichols N.N."/>
        </authorList>
    </citation>
    <scope>NUCLEOTIDE SEQUENCE [LARGE SCALE GENOMIC DNA]</scope>
    <source>
        <strain evidence="2 3">NRRL 30616</strain>
    </source>
</reference>
<dbReference type="EMBL" id="KV875097">
    <property type="protein sequence ID" value="OIW29999.1"/>
    <property type="molecule type" value="Genomic_DNA"/>
</dbReference>
<evidence type="ECO:0000313" key="3">
    <source>
        <dbReference type="Proteomes" id="UP000182658"/>
    </source>
</evidence>
<feature type="region of interest" description="Disordered" evidence="1">
    <location>
        <begin position="136"/>
        <end position="291"/>
    </location>
</feature>
<proteinExistence type="predicted"/>
<accession>A0A1J7IQS9</accession>
<protein>
    <submittedName>
        <fullName evidence="2">Uncharacterized protein</fullName>
    </submittedName>
</protein>
<evidence type="ECO:0000256" key="1">
    <source>
        <dbReference type="SAM" id="MobiDB-lite"/>
    </source>
</evidence>